<feature type="domain" description="Protein kinase" evidence="21">
    <location>
        <begin position="516"/>
        <end position="801"/>
    </location>
</feature>
<evidence type="ECO:0000256" key="1">
    <source>
        <dbReference type="ARBA" id="ARBA00004479"/>
    </source>
</evidence>
<dbReference type="Gene3D" id="1.10.510.10">
    <property type="entry name" value="Transferase(Phosphotransferase) domain 1"/>
    <property type="match status" value="1"/>
</dbReference>
<keyword evidence="7 17" id="KW-0547">Nucleotide-binding</keyword>
<dbReference type="PROSITE" id="PS00108">
    <property type="entry name" value="PROTEIN_KINASE_ST"/>
    <property type="match status" value="1"/>
</dbReference>
<dbReference type="FunFam" id="1.10.510.10:FF:000537">
    <property type="entry name" value="Putative receptor-like protein kinase"/>
    <property type="match status" value="1"/>
</dbReference>
<dbReference type="PIRSF" id="PIRSF000641">
    <property type="entry name" value="SRK"/>
    <property type="match status" value="1"/>
</dbReference>
<dbReference type="FunFam" id="3.30.200.20:FF:000059">
    <property type="entry name" value="S-receptor-like serine/threonine-protein kinase"/>
    <property type="match status" value="1"/>
</dbReference>
<dbReference type="SMART" id="SM00108">
    <property type="entry name" value="B_lectin"/>
    <property type="match status" value="1"/>
</dbReference>
<dbReference type="Pfam" id="PF00069">
    <property type="entry name" value="Pkinase"/>
    <property type="match status" value="1"/>
</dbReference>
<protein>
    <recommendedName>
        <fullName evidence="17">Receptor-like serine/threonine-protein kinase</fullName>
        <ecNumber evidence="17">2.7.11.1</ecNumber>
    </recommendedName>
</protein>
<evidence type="ECO:0000256" key="7">
    <source>
        <dbReference type="ARBA" id="ARBA00022741"/>
    </source>
</evidence>
<feature type="domain" description="Apple" evidence="23">
    <location>
        <begin position="338"/>
        <end position="422"/>
    </location>
</feature>
<dbReference type="PANTHER" id="PTHR47974:SF3">
    <property type="entry name" value="RECEPTOR-LIKE SERINE_THREONINE-PROTEIN KINASE"/>
    <property type="match status" value="1"/>
</dbReference>
<dbReference type="InterPro" id="IPR008271">
    <property type="entry name" value="Ser/Thr_kinase_AS"/>
</dbReference>
<dbReference type="EC" id="2.7.11.1" evidence="17"/>
<feature type="transmembrane region" description="Helical" evidence="19">
    <location>
        <begin position="463"/>
        <end position="484"/>
    </location>
</feature>
<evidence type="ECO:0000256" key="5">
    <source>
        <dbReference type="ARBA" id="ARBA00022692"/>
    </source>
</evidence>
<dbReference type="PROSITE" id="PS50011">
    <property type="entry name" value="PROTEIN_KINASE_DOM"/>
    <property type="match status" value="1"/>
</dbReference>
<keyword evidence="11 19" id="KW-0472">Membrane</keyword>
<dbReference type="InterPro" id="IPR000719">
    <property type="entry name" value="Prot_kinase_dom"/>
</dbReference>
<evidence type="ECO:0000256" key="10">
    <source>
        <dbReference type="ARBA" id="ARBA00022989"/>
    </source>
</evidence>
<evidence type="ECO:0000256" key="8">
    <source>
        <dbReference type="ARBA" id="ARBA00022777"/>
    </source>
</evidence>
<dbReference type="Gene3D" id="3.50.4.10">
    <property type="entry name" value="Hepatocyte Growth Factor"/>
    <property type="match status" value="1"/>
</dbReference>
<keyword evidence="14" id="KW-0325">Glycoprotein</keyword>
<dbReference type="EMBL" id="JAMZMK010010365">
    <property type="protein sequence ID" value="KAI7731846.1"/>
    <property type="molecule type" value="Genomic_DNA"/>
</dbReference>
<dbReference type="PANTHER" id="PTHR47974">
    <property type="entry name" value="OS07G0415500 PROTEIN"/>
    <property type="match status" value="1"/>
</dbReference>
<evidence type="ECO:0000256" key="16">
    <source>
        <dbReference type="ARBA" id="ARBA00048679"/>
    </source>
</evidence>
<evidence type="ECO:0000256" key="15">
    <source>
        <dbReference type="ARBA" id="ARBA00047899"/>
    </source>
</evidence>
<evidence type="ECO:0000256" key="12">
    <source>
        <dbReference type="ARBA" id="ARBA00023157"/>
    </source>
</evidence>
<evidence type="ECO:0000256" key="11">
    <source>
        <dbReference type="ARBA" id="ARBA00023136"/>
    </source>
</evidence>
<dbReference type="InterPro" id="IPR024171">
    <property type="entry name" value="SRK-like_kinase"/>
</dbReference>
<name>A0AAD5G909_AMBAR</name>
<dbReference type="CDD" id="cd00028">
    <property type="entry name" value="B_lectin"/>
    <property type="match status" value="1"/>
</dbReference>
<dbReference type="PROSITE" id="PS50927">
    <property type="entry name" value="BULB_LECTIN"/>
    <property type="match status" value="1"/>
</dbReference>
<dbReference type="InterPro" id="IPR000858">
    <property type="entry name" value="S_locus_glycoprot_dom"/>
</dbReference>
<dbReference type="SUPFAM" id="SSF56112">
    <property type="entry name" value="Protein kinase-like (PK-like)"/>
    <property type="match status" value="1"/>
</dbReference>
<reference evidence="24" key="1">
    <citation type="submission" date="2022-06" db="EMBL/GenBank/DDBJ databases">
        <title>Uncovering the hologenomic basis of an extraordinary plant invasion.</title>
        <authorList>
            <person name="Bieker V.C."/>
            <person name="Martin M.D."/>
            <person name="Gilbert T."/>
            <person name="Hodgins K."/>
            <person name="Battlay P."/>
            <person name="Petersen B."/>
            <person name="Wilson J."/>
        </authorList>
    </citation>
    <scope>NUCLEOTIDE SEQUENCE</scope>
    <source>
        <strain evidence="24">AA19_3_7</strain>
        <tissue evidence="24">Leaf</tissue>
    </source>
</reference>
<keyword evidence="5 19" id="KW-0812">Transmembrane</keyword>
<comment type="subcellular location">
    <subcellularLocation>
        <location evidence="1">Membrane</location>
        <topology evidence="1">Single-pass type I membrane protein</topology>
    </subcellularLocation>
</comment>
<dbReference type="GO" id="GO:0048544">
    <property type="term" value="P:recognition of pollen"/>
    <property type="evidence" value="ECO:0007669"/>
    <property type="project" value="InterPro"/>
</dbReference>
<evidence type="ECO:0000256" key="9">
    <source>
        <dbReference type="ARBA" id="ARBA00022840"/>
    </source>
</evidence>
<dbReference type="InterPro" id="IPR011009">
    <property type="entry name" value="Kinase-like_dom_sf"/>
</dbReference>
<dbReference type="PROSITE" id="PS00107">
    <property type="entry name" value="PROTEIN_KINASE_ATP"/>
    <property type="match status" value="1"/>
</dbReference>
<evidence type="ECO:0000256" key="6">
    <source>
        <dbReference type="ARBA" id="ARBA00022729"/>
    </source>
</evidence>
<evidence type="ECO:0000256" key="20">
    <source>
        <dbReference type="SAM" id="SignalP"/>
    </source>
</evidence>
<feature type="transmembrane region" description="Helical" evidence="19">
    <location>
        <begin position="397"/>
        <end position="419"/>
    </location>
</feature>
<sequence length="808" mass="90716">MNLLFSLILCLASLTSSSSSSSSSPPSALKLDSSLKVDNKHDFLISPNNVFTAGFYSVGDNAFCFSIWFTKPLSNGERTVVWMANRDAPVNGKRSKLSLTTTGNLILLDADQELPIWTTRTSDPTQSAELKLNNSGNLFLQSKDEYIIWQSFGSPTDTLLPNQPFTKDVTLVSSRSRTNYSSGFYKLIFDNDNVIRLVYNGPNVTGVYWPNPELTASDSGRNTYGSERIATIDQFGRFVSSDGLVFSTLDYGGQPMRRLTLDVDGNVRVYSFNDGTKVWDVTWQAIAQTCTIHGTCGENSTCTNVPNFGKKCTCLPYHKMVNETDWSYGCEPEFKDSCGNVNEYGFVHLAHFDFYGYDLRYMPNASLGVCMQECKKVCNCKGFQYKFDKEQGIYLCYLKFLLLNGYGSVSFNGSIYLRVPMSILSSNSMKRIQELGLNCSGIAKMVQLERVYVKKKEQRSLKFLLLFTYVFGAFEVLCIVYIFYKTRNNVQSSEGYLQVATGFERFSYADLRKASENFKIEIGRGGGAVVYKGILSDNRVAAIKCLKESNSNQGEVEFLAEVSTLGRLNHMNLIDIWGYCAEGNHKILVYEYMENGSLAENLHANDKLDWDKRFEVAVGTAKGLAYLHEECLEWVLHCDVKPHNILLDHDYSPKVADFGLLKFMDRDGRGNSEFTKARGTRGYMAPEWFYVNLPITSKVDVYSFGVVMLEMITGKGPQGGGDQNDGYKKPVVSWVRDKVAVAAEADGCDDMSDWIEEIVDSTVKGEYDRIRMGTLIKVALQCVEENKDQRPTMSQVVDMLLHGDDCKL</sequence>
<dbReference type="InterPro" id="IPR017441">
    <property type="entry name" value="Protein_kinase_ATP_BS"/>
</dbReference>
<keyword evidence="25" id="KW-1185">Reference proteome</keyword>
<evidence type="ECO:0000256" key="4">
    <source>
        <dbReference type="ARBA" id="ARBA00022679"/>
    </source>
</evidence>
<dbReference type="Proteomes" id="UP001206925">
    <property type="component" value="Unassembled WGS sequence"/>
</dbReference>
<keyword evidence="13" id="KW-0675">Receptor</keyword>
<accession>A0AAD5G909</accession>
<feature type="binding site" evidence="18">
    <location>
        <position position="544"/>
    </location>
    <ligand>
        <name>ATP</name>
        <dbReference type="ChEBI" id="CHEBI:30616"/>
    </ligand>
</feature>
<dbReference type="Pfam" id="PF00954">
    <property type="entry name" value="S_locus_glycop"/>
    <property type="match status" value="1"/>
</dbReference>
<evidence type="ECO:0000256" key="3">
    <source>
        <dbReference type="ARBA" id="ARBA00022536"/>
    </source>
</evidence>
<evidence type="ECO:0000256" key="2">
    <source>
        <dbReference type="ARBA" id="ARBA00022527"/>
    </source>
</evidence>
<dbReference type="PROSITE" id="PS50948">
    <property type="entry name" value="PAN"/>
    <property type="match status" value="1"/>
</dbReference>
<keyword evidence="6 20" id="KW-0732">Signal</keyword>
<comment type="caution">
    <text evidence="24">The sequence shown here is derived from an EMBL/GenBank/DDBJ whole genome shotgun (WGS) entry which is preliminary data.</text>
</comment>
<dbReference type="Gene3D" id="3.30.200.20">
    <property type="entry name" value="Phosphorylase Kinase, domain 1"/>
    <property type="match status" value="1"/>
</dbReference>
<dbReference type="CDD" id="cd01098">
    <property type="entry name" value="PAN_AP_plant"/>
    <property type="match status" value="1"/>
</dbReference>
<dbReference type="InterPro" id="IPR001480">
    <property type="entry name" value="Bulb-type_lectin_dom"/>
</dbReference>
<evidence type="ECO:0000256" key="19">
    <source>
        <dbReference type="SAM" id="Phobius"/>
    </source>
</evidence>
<keyword evidence="8 17" id="KW-0418">Kinase</keyword>
<evidence type="ECO:0000313" key="25">
    <source>
        <dbReference type="Proteomes" id="UP001206925"/>
    </source>
</evidence>
<evidence type="ECO:0000313" key="24">
    <source>
        <dbReference type="EMBL" id="KAI7731846.1"/>
    </source>
</evidence>
<evidence type="ECO:0000256" key="17">
    <source>
        <dbReference type="PIRNR" id="PIRNR000641"/>
    </source>
</evidence>
<keyword evidence="9 17" id="KW-0067">ATP-binding</keyword>
<keyword evidence="3" id="KW-0245">EGF-like domain</keyword>
<dbReference type="CDD" id="cd14066">
    <property type="entry name" value="STKc_IRAK"/>
    <property type="match status" value="1"/>
</dbReference>
<evidence type="ECO:0000256" key="18">
    <source>
        <dbReference type="PROSITE-ProRule" id="PRU10141"/>
    </source>
</evidence>
<dbReference type="Pfam" id="PF01453">
    <property type="entry name" value="B_lectin"/>
    <property type="match status" value="1"/>
</dbReference>
<comment type="similarity">
    <text evidence="17">Belongs to the protein kinase superfamily. Ser/Thr protein kinase family.</text>
</comment>
<dbReference type="Gene3D" id="2.90.10.10">
    <property type="entry name" value="Bulb-type lectin domain"/>
    <property type="match status" value="1"/>
</dbReference>
<dbReference type="SMART" id="SM00220">
    <property type="entry name" value="S_TKc"/>
    <property type="match status" value="1"/>
</dbReference>
<dbReference type="InterPro" id="IPR003609">
    <property type="entry name" value="Pan_app"/>
</dbReference>
<dbReference type="SUPFAM" id="SSF51110">
    <property type="entry name" value="alpha-D-mannose-specific plant lectins"/>
    <property type="match status" value="1"/>
</dbReference>
<evidence type="ECO:0000256" key="14">
    <source>
        <dbReference type="ARBA" id="ARBA00023180"/>
    </source>
</evidence>
<evidence type="ECO:0000256" key="13">
    <source>
        <dbReference type="ARBA" id="ARBA00023170"/>
    </source>
</evidence>
<evidence type="ECO:0000259" key="23">
    <source>
        <dbReference type="PROSITE" id="PS50948"/>
    </source>
</evidence>
<dbReference type="GO" id="GO:0005524">
    <property type="term" value="F:ATP binding"/>
    <property type="evidence" value="ECO:0007669"/>
    <property type="project" value="UniProtKB-UniRule"/>
</dbReference>
<dbReference type="AlphaFoldDB" id="A0AAD5G909"/>
<keyword evidence="4 17" id="KW-0808">Transferase</keyword>
<comment type="catalytic activity">
    <reaction evidence="15 17">
        <text>L-threonyl-[protein] + ATP = O-phospho-L-threonyl-[protein] + ADP + H(+)</text>
        <dbReference type="Rhea" id="RHEA:46608"/>
        <dbReference type="Rhea" id="RHEA-COMP:11060"/>
        <dbReference type="Rhea" id="RHEA-COMP:11605"/>
        <dbReference type="ChEBI" id="CHEBI:15378"/>
        <dbReference type="ChEBI" id="CHEBI:30013"/>
        <dbReference type="ChEBI" id="CHEBI:30616"/>
        <dbReference type="ChEBI" id="CHEBI:61977"/>
        <dbReference type="ChEBI" id="CHEBI:456216"/>
        <dbReference type="EC" id="2.7.11.1"/>
    </reaction>
</comment>
<gene>
    <name evidence="24" type="ORF">M8C21_004136</name>
</gene>
<keyword evidence="2 17" id="KW-0723">Serine/threonine-protein kinase</keyword>
<organism evidence="24 25">
    <name type="scientific">Ambrosia artemisiifolia</name>
    <name type="common">Common ragweed</name>
    <dbReference type="NCBI Taxonomy" id="4212"/>
    <lineage>
        <taxon>Eukaryota</taxon>
        <taxon>Viridiplantae</taxon>
        <taxon>Streptophyta</taxon>
        <taxon>Embryophyta</taxon>
        <taxon>Tracheophyta</taxon>
        <taxon>Spermatophyta</taxon>
        <taxon>Magnoliopsida</taxon>
        <taxon>eudicotyledons</taxon>
        <taxon>Gunneridae</taxon>
        <taxon>Pentapetalae</taxon>
        <taxon>asterids</taxon>
        <taxon>campanulids</taxon>
        <taxon>Asterales</taxon>
        <taxon>Asteraceae</taxon>
        <taxon>Asteroideae</taxon>
        <taxon>Heliantheae alliance</taxon>
        <taxon>Heliantheae</taxon>
        <taxon>Ambrosia</taxon>
    </lineage>
</organism>
<dbReference type="GO" id="GO:0016020">
    <property type="term" value="C:membrane"/>
    <property type="evidence" value="ECO:0007669"/>
    <property type="project" value="UniProtKB-SubCell"/>
</dbReference>
<keyword evidence="12" id="KW-1015">Disulfide bond</keyword>
<comment type="catalytic activity">
    <reaction evidence="16 17">
        <text>L-seryl-[protein] + ATP = O-phospho-L-seryl-[protein] + ADP + H(+)</text>
        <dbReference type="Rhea" id="RHEA:17989"/>
        <dbReference type="Rhea" id="RHEA-COMP:9863"/>
        <dbReference type="Rhea" id="RHEA-COMP:11604"/>
        <dbReference type="ChEBI" id="CHEBI:15378"/>
        <dbReference type="ChEBI" id="CHEBI:29999"/>
        <dbReference type="ChEBI" id="CHEBI:30616"/>
        <dbReference type="ChEBI" id="CHEBI:83421"/>
        <dbReference type="ChEBI" id="CHEBI:456216"/>
        <dbReference type="EC" id="2.7.11.1"/>
    </reaction>
</comment>
<dbReference type="InterPro" id="IPR036426">
    <property type="entry name" value="Bulb-type_lectin_dom_sf"/>
</dbReference>
<feature type="signal peptide" evidence="20">
    <location>
        <begin position="1"/>
        <end position="17"/>
    </location>
</feature>
<dbReference type="GO" id="GO:0004674">
    <property type="term" value="F:protein serine/threonine kinase activity"/>
    <property type="evidence" value="ECO:0007669"/>
    <property type="project" value="UniProtKB-KW"/>
</dbReference>
<keyword evidence="10 19" id="KW-1133">Transmembrane helix</keyword>
<evidence type="ECO:0000259" key="21">
    <source>
        <dbReference type="PROSITE" id="PS50011"/>
    </source>
</evidence>
<evidence type="ECO:0000259" key="22">
    <source>
        <dbReference type="PROSITE" id="PS50927"/>
    </source>
</evidence>
<feature type="chain" id="PRO_5041965441" description="Receptor-like serine/threonine-protein kinase" evidence="20">
    <location>
        <begin position="18"/>
        <end position="808"/>
    </location>
</feature>
<proteinExistence type="inferred from homology"/>
<feature type="domain" description="Bulb-type lectin" evidence="22">
    <location>
        <begin position="20"/>
        <end position="153"/>
    </location>
</feature>